<sequence length="496" mass="56412">MSDSHSAPTVAQMHTPNDDLRSIVAHTTAEIHRYQDPLRTLEDKRPNAQLELDSVVCPILTLPPEITSGIFIRCLDHGPNNSRKCREAPMLLLHVCRTWRDVAISTRALWTTVNLMTRRTVDEVELEVGILKTWFDRAGNLPLSVKLEISWELRDDAVNTIYEALAGLSCRVQSLELHTSPTRLPYTLGLPKCSFPLLRTLTISHGYPGDLPSLPIEFFKNSPLLSELSVPDIASSFLSFPWHQLSKFTGTFQDLRHILEVVRLCPNLTEISLATSPIVGHALPAFADFSSVKHSNIRSLTLFATPESYHRHFPLRRLQILDLLTLPALRTFQLLQFEEEAFRVAPDAISSFLSRSSAPLQKFVIHSWGPTLYPIEMFYKLPTALVDLEIWAPRRWFLVDFFRALENLDPDFLPRLRHLAFLRCTAYPDSLSSLEAGLAARWRARPDFAELSFRFAWISNACPESAEDFEVQLLPFKRLVAEGMDIRIEKGSTSYI</sequence>
<name>A0AAD6XZ99_9AGAR</name>
<dbReference type="InterPro" id="IPR032675">
    <property type="entry name" value="LRR_dom_sf"/>
</dbReference>
<evidence type="ECO:0008006" key="3">
    <source>
        <dbReference type="Google" id="ProtNLM"/>
    </source>
</evidence>
<proteinExistence type="predicted"/>
<comment type="caution">
    <text evidence="1">The sequence shown here is derived from an EMBL/GenBank/DDBJ whole genome shotgun (WGS) entry which is preliminary data.</text>
</comment>
<accession>A0AAD6XZ99</accession>
<dbReference type="AlphaFoldDB" id="A0AAD6XZ99"/>
<dbReference type="Proteomes" id="UP001222325">
    <property type="component" value="Unassembled WGS sequence"/>
</dbReference>
<dbReference type="Gene3D" id="1.20.1280.50">
    <property type="match status" value="1"/>
</dbReference>
<keyword evidence="2" id="KW-1185">Reference proteome</keyword>
<organism evidence="1 2">
    <name type="scientific">Mycena belliarum</name>
    <dbReference type="NCBI Taxonomy" id="1033014"/>
    <lineage>
        <taxon>Eukaryota</taxon>
        <taxon>Fungi</taxon>
        <taxon>Dikarya</taxon>
        <taxon>Basidiomycota</taxon>
        <taxon>Agaricomycotina</taxon>
        <taxon>Agaricomycetes</taxon>
        <taxon>Agaricomycetidae</taxon>
        <taxon>Agaricales</taxon>
        <taxon>Marasmiineae</taxon>
        <taxon>Mycenaceae</taxon>
        <taxon>Mycena</taxon>
    </lineage>
</organism>
<reference evidence="1" key="1">
    <citation type="submission" date="2023-03" db="EMBL/GenBank/DDBJ databases">
        <title>Massive genome expansion in bonnet fungi (Mycena s.s.) driven by repeated elements and novel gene families across ecological guilds.</title>
        <authorList>
            <consortium name="Lawrence Berkeley National Laboratory"/>
            <person name="Harder C.B."/>
            <person name="Miyauchi S."/>
            <person name="Viragh M."/>
            <person name="Kuo A."/>
            <person name="Thoen E."/>
            <person name="Andreopoulos B."/>
            <person name="Lu D."/>
            <person name="Skrede I."/>
            <person name="Drula E."/>
            <person name="Henrissat B."/>
            <person name="Morin E."/>
            <person name="Kohler A."/>
            <person name="Barry K."/>
            <person name="LaButti K."/>
            <person name="Morin E."/>
            <person name="Salamov A."/>
            <person name="Lipzen A."/>
            <person name="Mereny Z."/>
            <person name="Hegedus B."/>
            <person name="Baldrian P."/>
            <person name="Stursova M."/>
            <person name="Weitz H."/>
            <person name="Taylor A."/>
            <person name="Grigoriev I.V."/>
            <person name="Nagy L.G."/>
            <person name="Martin F."/>
            <person name="Kauserud H."/>
        </authorList>
    </citation>
    <scope>NUCLEOTIDE SEQUENCE</scope>
    <source>
        <strain evidence="1">CBHHK173m</strain>
    </source>
</reference>
<evidence type="ECO:0000313" key="1">
    <source>
        <dbReference type="EMBL" id="KAJ7098678.1"/>
    </source>
</evidence>
<evidence type="ECO:0000313" key="2">
    <source>
        <dbReference type="Proteomes" id="UP001222325"/>
    </source>
</evidence>
<dbReference type="SUPFAM" id="SSF52047">
    <property type="entry name" value="RNI-like"/>
    <property type="match status" value="1"/>
</dbReference>
<protein>
    <recommendedName>
        <fullName evidence="3">F-box domain-containing protein</fullName>
    </recommendedName>
</protein>
<gene>
    <name evidence="1" type="ORF">B0H15DRAFT_586968</name>
</gene>
<dbReference type="Gene3D" id="3.80.10.10">
    <property type="entry name" value="Ribonuclease Inhibitor"/>
    <property type="match status" value="1"/>
</dbReference>
<dbReference type="EMBL" id="JARJCN010000008">
    <property type="protein sequence ID" value="KAJ7098678.1"/>
    <property type="molecule type" value="Genomic_DNA"/>
</dbReference>